<dbReference type="Gene3D" id="1.20.920.30">
    <property type="match status" value="1"/>
</dbReference>
<evidence type="ECO:0000313" key="18">
    <source>
        <dbReference type="Proteomes" id="UP001209878"/>
    </source>
</evidence>
<dbReference type="Pfam" id="PF08393">
    <property type="entry name" value="DHC_N2"/>
    <property type="match status" value="1"/>
</dbReference>
<dbReference type="InterPro" id="IPR024743">
    <property type="entry name" value="Dynein_HC_stalk"/>
</dbReference>
<dbReference type="SUPFAM" id="SSF52540">
    <property type="entry name" value="P-loop containing nucleoside triphosphate hydrolases"/>
    <property type="match status" value="4"/>
</dbReference>
<dbReference type="FunFam" id="1.20.920.30:FF:000007">
    <property type="entry name" value="Dynein axonemal heavy chain 10"/>
    <property type="match status" value="1"/>
</dbReference>
<feature type="domain" description="AAA+ ATPase" evidence="16">
    <location>
        <begin position="2610"/>
        <end position="2793"/>
    </location>
</feature>
<dbReference type="InterPro" id="IPR043160">
    <property type="entry name" value="Dynein_C_barrel"/>
</dbReference>
<dbReference type="Gene3D" id="1.10.8.1220">
    <property type="match status" value="1"/>
</dbReference>
<dbReference type="SMART" id="SM00382">
    <property type="entry name" value="AAA"/>
    <property type="match status" value="2"/>
</dbReference>
<dbReference type="PANTHER" id="PTHR22878">
    <property type="entry name" value="DYNEIN HEAVY CHAIN 6, AXONEMAL-LIKE-RELATED"/>
    <property type="match status" value="1"/>
</dbReference>
<dbReference type="Gene3D" id="1.20.58.1120">
    <property type="match status" value="2"/>
</dbReference>
<dbReference type="GO" id="GO:0097729">
    <property type="term" value="C:9+2 motile cilium"/>
    <property type="evidence" value="ECO:0007669"/>
    <property type="project" value="UniProtKB-ARBA"/>
</dbReference>
<dbReference type="GO" id="GO:0008017">
    <property type="term" value="F:microtubule binding"/>
    <property type="evidence" value="ECO:0007669"/>
    <property type="project" value="UniProtKB-ARBA"/>
</dbReference>
<feature type="coiled-coil region" evidence="14">
    <location>
        <begin position="3224"/>
        <end position="3251"/>
    </location>
</feature>
<feature type="region of interest" description="Disordered" evidence="15">
    <location>
        <begin position="1978"/>
        <end position="2002"/>
    </location>
</feature>
<evidence type="ECO:0000256" key="5">
    <source>
        <dbReference type="ARBA" id="ARBA00022737"/>
    </source>
</evidence>
<dbReference type="EMBL" id="JAODUO010000799">
    <property type="protein sequence ID" value="KAK2174483.1"/>
    <property type="molecule type" value="Genomic_DNA"/>
</dbReference>
<dbReference type="PANTHER" id="PTHR22878:SF63">
    <property type="entry name" value="DYNEIN AXONEMAL HEAVY CHAIN 10"/>
    <property type="match status" value="1"/>
</dbReference>
<dbReference type="FunFam" id="3.10.490.20:FF:000006">
    <property type="entry name" value="Dynein axonemal heavy chain 10"/>
    <property type="match status" value="1"/>
</dbReference>
<evidence type="ECO:0000256" key="4">
    <source>
        <dbReference type="ARBA" id="ARBA00022701"/>
    </source>
</evidence>
<dbReference type="InterPro" id="IPR041228">
    <property type="entry name" value="Dynein_C"/>
</dbReference>
<evidence type="ECO:0000256" key="1">
    <source>
        <dbReference type="ARBA" id="ARBA00004430"/>
    </source>
</evidence>
<dbReference type="Pfam" id="PF12775">
    <property type="entry name" value="AAA_7"/>
    <property type="match status" value="1"/>
</dbReference>
<dbReference type="Gene3D" id="1.20.920.20">
    <property type="match status" value="2"/>
</dbReference>
<dbReference type="InterPro" id="IPR024317">
    <property type="entry name" value="Dynein_heavy_chain_D4_dom"/>
</dbReference>
<dbReference type="Proteomes" id="UP001209878">
    <property type="component" value="Unassembled WGS sequence"/>
</dbReference>
<feature type="coiled-coil region" evidence="14">
    <location>
        <begin position="3431"/>
        <end position="3500"/>
    </location>
</feature>
<dbReference type="Gene3D" id="3.40.50.300">
    <property type="entry name" value="P-loop containing nucleotide triphosphate hydrolases"/>
    <property type="match status" value="5"/>
</dbReference>
<protein>
    <recommendedName>
        <fullName evidence="16">AAA+ ATPase domain-containing protein</fullName>
    </recommendedName>
</protein>
<evidence type="ECO:0000256" key="2">
    <source>
        <dbReference type="ARBA" id="ARBA00008887"/>
    </source>
</evidence>
<dbReference type="GO" id="GO:0008569">
    <property type="term" value="F:minus-end-directed microtubule motor activity"/>
    <property type="evidence" value="ECO:0007669"/>
    <property type="project" value="InterPro"/>
</dbReference>
<keyword evidence="13" id="KW-0966">Cell projection</keyword>
<evidence type="ECO:0000256" key="9">
    <source>
        <dbReference type="ARBA" id="ARBA00023054"/>
    </source>
</evidence>
<comment type="subcellular location">
    <subcellularLocation>
        <location evidence="1">Cytoplasm</location>
        <location evidence="1">Cytoskeleton</location>
        <location evidence="1">Cilium axoneme</location>
    </subcellularLocation>
</comment>
<dbReference type="InterPro" id="IPR042228">
    <property type="entry name" value="Dynein_linker_3"/>
</dbReference>
<dbReference type="GO" id="GO:0045505">
    <property type="term" value="F:dynein intermediate chain binding"/>
    <property type="evidence" value="ECO:0007669"/>
    <property type="project" value="InterPro"/>
</dbReference>
<dbReference type="GO" id="GO:0005874">
    <property type="term" value="C:microtubule"/>
    <property type="evidence" value="ECO:0007669"/>
    <property type="project" value="UniProtKB-KW"/>
</dbReference>
<evidence type="ECO:0000256" key="10">
    <source>
        <dbReference type="ARBA" id="ARBA00023069"/>
    </source>
</evidence>
<dbReference type="Pfam" id="PF12780">
    <property type="entry name" value="AAA_8"/>
    <property type="match status" value="1"/>
</dbReference>
<dbReference type="InterPro" id="IPR041658">
    <property type="entry name" value="AAA_lid_11"/>
</dbReference>
<proteinExistence type="inferred from homology"/>
<dbReference type="InterPro" id="IPR027417">
    <property type="entry name" value="P-loop_NTPase"/>
</dbReference>
<dbReference type="InterPro" id="IPR043157">
    <property type="entry name" value="Dynein_AAA1S"/>
</dbReference>
<gene>
    <name evidence="17" type="ORF">NP493_799g05002</name>
</gene>
<dbReference type="Pfam" id="PF08385">
    <property type="entry name" value="DHC_N1"/>
    <property type="match status" value="1"/>
</dbReference>
<dbReference type="Pfam" id="PF12774">
    <property type="entry name" value="AAA_6"/>
    <property type="match status" value="1"/>
</dbReference>
<dbReference type="InterPro" id="IPR056759">
    <property type="entry name" value="DYH2-5-8_CC"/>
</dbReference>
<dbReference type="FunFam" id="3.40.50.300:FF:000884">
    <property type="entry name" value="Dynein axonemal heavy chain 10"/>
    <property type="match status" value="1"/>
</dbReference>
<dbReference type="Gene3D" id="1.20.1270.280">
    <property type="match status" value="1"/>
</dbReference>
<dbReference type="InterPro" id="IPR003593">
    <property type="entry name" value="AAA+_ATPase"/>
</dbReference>
<comment type="caution">
    <text evidence="17">The sequence shown here is derived from an EMBL/GenBank/DDBJ whole genome shotgun (WGS) entry which is preliminary data.</text>
</comment>
<keyword evidence="5" id="KW-0677">Repeat</keyword>
<feature type="region of interest" description="Disordered" evidence="15">
    <location>
        <begin position="811"/>
        <end position="830"/>
    </location>
</feature>
<dbReference type="Gene3D" id="1.20.140.100">
    <property type="entry name" value="Dynein heavy chain, N-terminal domain 2"/>
    <property type="match status" value="1"/>
</dbReference>
<dbReference type="Gene3D" id="1.10.287.2620">
    <property type="match status" value="1"/>
</dbReference>
<evidence type="ECO:0000313" key="17">
    <source>
        <dbReference type="EMBL" id="KAK2174483.1"/>
    </source>
</evidence>
<dbReference type="InterPro" id="IPR026983">
    <property type="entry name" value="DHC"/>
</dbReference>
<dbReference type="Pfam" id="PF17852">
    <property type="entry name" value="Dynein_AAA_lid"/>
    <property type="match status" value="1"/>
</dbReference>
<dbReference type="InterPro" id="IPR041466">
    <property type="entry name" value="Dynein_AAA5_ext"/>
</dbReference>
<dbReference type="Pfam" id="PF18199">
    <property type="entry name" value="Dynein_C"/>
    <property type="match status" value="1"/>
</dbReference>
<feature type="compositionally biased region" description="Acidic residues" evidence="15">
    <location>
        <begin position="140"/>
        <end position="153"/>
    </location>
</feature>
<dbReference type="FunFam" id="1.10.8.710:FF:000002">
    <property type="entry name" value="dynein heavy chain 17, axonemal"/>
    <property type="match status" value="1"/>
</dbReference>
<dbReference type="GO" id="GO:0005524">
    <property type="term" value="F:ATP binding"/>
    <property type="evidence" value="ECO:0007669"/>
    <property type="project" value="UniProtKB-KW"/>
</dbReference>
<dbReference type="InterPro" id="IPR013594">
    <property type="entry name" value="Dynein_heavy_tail"/>
</dbReference>
<evidence type="ECO:0000256" key="14">
    <source>
        <dbReference type="SAM" id="Coils"/>
    </source>
</evidence>
<keyword evidence="11" id="KW-0505">Motor protein</keyword>
<dbReference type="Gene3D" id="1.10.8.710">
    <property type="match status" value="1"/>
</dbReference>
<keyword evidence="10" id="KW-0969">Cilium</keyword>
<organism evidence="17 18">
    <name type="scientific">Ridgeia piscesae</name>
    <name type="common">Tubeworm</name>
    <dbReference type="NCBI Taxonomy" id="27915"/>
    <lineage>
        <taxon>Eukaryota</taxon>
        <taxon>Metazoa</taxon>
        <taxon>Spiralia</taxon>
        <taxon>Lophotrochozoa</taxon>
        <taxon>Annelida</taxon>
        <taxon>Polychaeta</taxon>
        <taxon>Sedentaria</taxon>
        <taxon>Canalipalpata</taxon>
        <taxon>Sabellida</taxon>
        <taxon>Siboglinidae</taxon>
        <taxon>Ridgeia</taxon>
    </lineage>
</organism>
<dbReference type="InterPro" id="IPR013602">
    <property type="entry name" value="Dynein_heavy_linker"/>
</dbReference>
<dbReference type="FunFam" id="1.20.1270.280:FF:000005">
    <property type="entry name" value="Dynein axonemal heavy chain 10"/>
    <property type="match status" value="1"/>
</dbReference>
<feature type="coiled-coil region" evidence="14">
    <location>
        <begin position="3760"/>
        <end position="3790"/>
    </location>
</feature>
<keyword evidence="6" id="KW-0547">Nucleotide-binding</keyword>
<reference evidence="17" key="1">
    <citation type="journal article" date="2023" name="Mol. Biol. Evol.">
        <title>Third-Generation Sequencing Reveals the Adaptive Role of the Epigenome in Three Deep-Sea Polychaetes.</title>
        <authorList>
            <person name="Perez M."/>
            <person name="Aroh O."/>
            <person name="Sun Y."/>
            <person name="Lan Y."/>
            <person name="Juniper S.K."/>
            <person name="Young C.R."/>
            <person name="Angers B."/>
            <person name="Qian P.Y."/>
        </authorList>
    </citation>
    <scope>NUCLEOTIDE SEQUENCE</scope>
    <source>
        <strain evidence="17">R07B-5</strain>
    </source>
</reference>
<dbReference type="Pfam" id="PF25007">
    <property type="entry name" value="DYH2-5-8_CC"/>
    <property type="match status" value="1"/>
</dbReference>
<dbReference type="InterPro" id="IPR042222">
    <property type="entry name" value="Dynein_2_N"/>
</dbReference>
<dbReference type="InterPro" id="IPR042219">
    <property type="entry name" value="AAA_lid_11_sf"/>
</dbReference>
<dbReference type="Gene3D" id="1.10.472.130">
    <property type="match status" value="1"/>
</dbReference>
<dbReference type="GO" id="GO:0051959">
    <property type="term" value="F:dynein light intermediate chain binding"/>
    <property type="evidence" value="ECO:0007669"/>
    <property type="project" value="InterPro"/>
</dbReference>
<feature type="region of interest" description="Disordered" evidence="15">
    <location>
        <begin position="71"/>
        <end position="158"/>
    </location>
</feature>
<keyword evidence="18" id="KW-1185">Reference proteome</keyword>
<dbReference type="Gene3D" id="3.10.490.20">
    <property type="match status" value="1"/>
</dbReference>
<dbReference type="FunFam" id="3.20.180.20:FF:000001">
    <property type="entry name" value="Dynein axonemal heavy chain 5"/>
    <property type="match status" value="1"/>
</dbReference>
<evidence type="ECO:0000256" key="3">
    <source>
        <dbReference type="ARBA" id="ARBA00022490"/>
    </source>
</evidence>
<dbReference type="Pfam" id="PF12777">
    <property type="entry name" value="MT"/>
    <property type="match status" value="1"/>
</dbReference>
<sequence>MDDPRIEWLRDKTNLALNIADIEVFEELLNRDDGEAERAIAKFLNETAESESEGAILVYKILEEDFEEVEVECEPSIPDIDEPGEDGEQVAPSLNADVDGDVAGSQAGSTADSGVEKKKKAEAAAAEEGGAGSTAGEAVEGGEGENTEGDEEPQAPKTRIEVRQIWRTYLQMCFGHLPEEAMQYDSVYFLRTTPGMVPLPGNMEEADEILPPCFEMGILNGHSLVMLEQIINQIYMPLLSYNQHKTSHSSLSTQSSASADTKSVDSHDLTKTNSKAMLRDEFLINMQKFSLSITHTIQQIEGEVRLEVPELSLSDNVEENLKNEQVKLVIQETCQGWYKQLTTALEAQQKKIPRGNGPLSEIDYWRERNASLSALYEQLRQPKVKQLLDHYSHTDNAFEYLKQDLNKFYTEAKDNVRFLSTLERHFKNVTHGANFQVLIDTIPSMMNALRMVWIISRHYNNDERMVPLMERIAWEIAERVARVITVRTLFKDGPEEVKMKTMEAKRMLDVWKKAYFDVRAKIEASGRDSRWEFDRKKLFERTDYMASICQDLHNVAQVLEEFYNIFGPELKSVTGDPKRIEDVVKRVDALVTPIEEVSFDPFSTKHQNSWQSVMDWFNREVVSIEGEAKHFIDESFKTLRSAEGAFAMLLNFKHIRSREAINSQMMKKFNDILLQYGKEVDLMEMLFKEFRGEPPLYKNQPPVAGAIHWEKSLFHRMKRTIIRFLTLEEMMQTDQGKSSRARYLQVAKQMKAYEDTLYEQWKENVEHILPNLLRHNLLTKPVRETAAEGQITGIQHEGVPLEEDDVRPVDAPAGTQLTRPPTRESQRPQTTARAVGSFIVNFDPVLAEVMSETKYLEQLGFHVPEIARNVALQEEKFLKYVDSLKHMLHRFDTVLEQLDEAESMLLDTQMKELRRVMRPGIKRLNWNSLGISDFVTKCEAAISKFESTVNQIQKNGMDIDQRLKLIESADLFKCPPLRNNMLPSCKEYFEYVEKEREQDLEILVRKYRGIGPLLTKVEGLVVHTNTGRNPKLRQYYAYWERKIFNAIVKLIMDNLTKFNSSVLAEKPLFQVETLLAVPDVVLHPAANEIYKYTLQCVRDCVEGSKLFVRWMNGSCMETPPQKIPGEDEMFVFSFFSDISATSSVIGMVQMIQNNMKSTLTTLTRYLTRWKKFRRVWKVDKSAAVEKWFLRNPSVVSFDDHLQYYHKTMSEVDGMNLTKDQECIRLDMSPLALSIKQHAKQWIECYGSTLRESAKTELLGLNTLFKTKSDDLDQTPDSLEDLKSVLRTITDIKNMSLEVESGINNVQERYRVLDMYTIEVTNAETELVKTLNDTWEELVLKSKNIDASLITVKKKFTEFTQHQITDFAAEVLKFQERFKMEGPSNIGGNLDKGVELMKVFKEELDKFEAERQELANAERLFDLPITMYPELLAVQKEMKGLEMIYDLYVTQKQTRELWAETLWANLNLTQLQEGIENFLKELRKFPKDIKNMPVGRLLDSKMKEFRDSLPLFVDLKHEALRDRHWKELMNKTGQQFDMNPETFTLQNIFAMELHNYAEVISDIVNCAIKELAIEKGVKEVEETWGNLKFNLHKYMKGTSERGFIIGSVEEVLQTLDDNSMQLQGMAASRFIGPFFNTVQQWEKSLSHISEVLDVWMLVQRKWMYLEGIFVGGDIRAQLPEEAKKFDIIDNTFKKIMSDTAKTPIIKVSCHVPNRLEDLLSLSMGLEKCQKSLNDYLDAKRNAFPRFFFISDDELLSILGSSDPECVQEHMIKMYDNISALKFSKGANNEMLATAMMSGEGEVMDFHRPVSADGRVEDWMTRVLNEMRRTNRLITKEAVFFYCADNVPRVKWMLGYQGMICLAGNQVWWTWEVEDVFIKVKQGQKQAMKEFARKQNRQIDELVAQIRQPLTRNESILDSREFEWEAQLRFYWEKGPDELMICQCTGTFQYGYEYMGLNGRLVITPLTDRIYLTLTKGPVHEARGRSGRSRGNGKNGDDEGSGKGTRTVVCRYKLRRRHGLQGAVSGGGWAVGKILSGLCQCGAWGCFDEFNRIDISVLSVISTQLTTIRNALMMNLKRFHFENQEILLDSRVGIFITMNPGYAGRTELPESVKALFRPVVVIVPDLQLICEIMLFSEGFMTAKVLAKKMTVLYKLAREQLSKQYHYDFGLRALKSVLVMAGELKRGAAELSEGVVLMRALRDMNLPKFVFEDVPLFLGLIQDLFPGIDCPRVRYPNFNDAVEETLTKNKYIMLPDQADKVVQLYETMMTRHTTMVVGPTGGGKSVVIKTLAEAQTKLGQHTKIFTINPKDRSVNELYGILDPVSRDWTDGLLSNIFREINRPLPPNKSELRYILFDGDVDALWVENMNSVMDDNRLMTLANGERIRLQKHCALLFEVHDLQFASPATISRCGMVYVDPKNLGYMPFWQKWINDRPATEQKDLMTFFEKYVKPGIDYIIEGIHDGHDGEKLKTIVPLTNLNLVSQLTKMLDVLLQKENLERDVLEAFFLQALYWSLGAGLLEDGRAKFNIFIKNLAAMPLNDNPKKLSGPGEFPISEPSLFEYYWDPEQDKWVPWAEKIPEYIHDPMRKFNEILVPTVDTVRTTWLLQLQIQLRQPILLVGETGTSKTATAANFLRELNTEVNQLLFHLLLLPIFQLLLNMNFSSRTTSLDVQRNLEANVEKRTKDTYGPPPGKRLLIFVDDMNMPQVDIYGTQQPIALLKLLIERGGCYDRGKDLNWKAMKDIGWMAAMGKPGGGRNEVDPRFISLFTVFNMTFPDKISLYHIYSSILVGHTQPFSQDVKNIVSTITNMTLELYRSIVSDLPPTPSKFHYIFNLRDLSRIYSGLCLTTPDMFDKVNQFVRVWRNECMRVIFDRLISDADKEIVQKHIQALLEKNFPNFTEFAMRDPLLFGDYRNTLDDGEARLYEDIQDFEAAKALFQEILEDYNENHTPMKMVLFDDALDHLTRVHRVLRMPQGHSLLVGVGGSGKQSICRLAAFTAKCEVFEITLSRGYNEASMREDLKILYQKLGQENKQVVFLFTDQHVAEEGFLELINNMLTSGMVPALYADDEKEQIIGNIRAEAAVAGCPPAKESVWQYFVTKCANNLHVVMAMSPVGDLLRTRCRNFPGMVNNTSIDWFFPWPEQALYAVASVFISPDNPLVPDTFREAVVTHMVMVHISVGGFSADFEHKLRRSNYVTPKNYLDFINTYLKLLEEKDKFIQAQCERLDGGMMKLAEASTQLEELNAKLAVQKVAVTEKTEACEALLAEIAAGTTQAQEKKAMAQQKGKEIEEQSKIISVEKKDAEEALQLALPALEAARLALDDLDKNDVTEIRSFAKPPKPVQSVCECIVVMKGIKEISWKSAKGMMAEANFLRSLKEMDVDAITTTQLKTVKGFVKELDMSIDEMQSKSRAGAGLLKFVTAVVGYCEVSKDVKPKREKVARLERTFQQAKRELNAIQNEVQTLEDTLKALADKYDAAMLEKQQLEEETRIMERRLIAADKLISGLGSENIRWTKELEDLKQQRVRLLGDCLLSSSFLSYVGAFSSEYRTSMVYDMWQKDVLKHEIPLSQPYHLEALLTNDVEVSKWTSEGLPPDELSIQNGILTNRASRFPMCIDPQQQALNWIKKREANNNLKVCTFNDPDFLKQLEMAIKYGFPFLFQDVDEYIDPVIDNVLEKNISGVAGREFVILGDKEVDYDPNFRLYLNTKLSNPKYSPNVFGKSMVINYTVTLKGLEDQLLSVRPGLEDQLLSVRPGLEDQLLSVIVKYERKELEEQRERLIQETSDNKRLLKELEDSLLRELATSTGNMLDNVELIETLEETKSKATEVGEKLKLGAKTAEEIDKTRNGYRPAAKRGAILFFVLAEMSSINSMYQYSLISFLDVFEFSLRKSMPDSIVQKRLKNIMDTLTHNVYNYGCTGIFERHKLLFSFQITLKLEMDRDRVKQEELDFFIKGNVALEKSKRKKPNDWLPDIAWEDLVRLSELASGIFEGILDDLVKEEDQWKEWFDSDAPEAIGFPMQYEETLTDFQRLMLLRCFRIDRIYRAVTEYVAKIMGEKYVMPPIISFESIFEQSTPLSPIVFILSPGSDPATDLMKLAERSGFGSNKLKYLSLGQGQEKVGSLRYSQILMQEVVDTHRYSQILKPELAMTLLDTAVARGQWLMLQNCHLLVKWLRELEKELEKLTKPHPDFRLWLTTDPTPSFPIGILQRSLKVVTEPPNGLKLNMRSTYFKISAVALLECPHEAFPSLVFVLAFFHAVVQERRKYGKIGWNISYDFNESDFQVCMDILRTYLTKQLEMGDNKIPWNSLKYLIGEVMYGGRAIDDFDRRVLRTYMDEYMGDFIFDTFQPFHFFASNEVDYFIPESGPRDNYVGYIESLPLINTPEVFGLHPNAEIGYYTQAAKEMWSYLIELQPQSGQYMVTQSGELGSGISREDYLDKVVSDVVSKLPQETDLEKTRKAYGLEISPTTIVLLQELERFNKLINRMRTSLLTLRKALAGEVGMSSELDDVAKSLFNGNIPSIWRRLAPDTLKSLGNWMLHFLRRDKLYEGWVTEGEPGVMWLSGLHIPESYLTALVQATCRKNCWPLDKSTLYTAVTQYQSAEDVTERTHHGCFADGLYIEGAGWDLENSCLVRQKPKQLIEDLPVLKIIPIEAHKLKLQNTFKTPVYVTSQRRNAMGVGLVFEADLHTMQHHSHWVLQGVCLILNTD</sequence>
<evidence type="ECO:0000256" key="6">
    <source>
        <dbReference type="ARBA" id="ARBA00022741"/>
    </source>
</evidence>
<keyword evidence="8" id="KW-0243">Dynein</keyword>
<dbReference type="FunFam" id="1.20.140.100:FF:000013">
    <property type="entry name" value="Dynein heavy chain 10, axonemal"/>
    <property type="match status" value="1"/>
</dbReference>
<dbReference type="Pfam" id="PF18198">
    <property type="entry name" value="AAA_lid_11"/>
    <property type="match status" value="1"/>
</dbReference>
<feature type="region of interest" description="Disordered" evidence="15">
    <location>
        <begin position="249"/>
        <end position="268"/>
    </location>
</feature>
<evidence type="ECO:0000256" key="8">
    <source>
        <dbReference type="ARBA" id="ARBA00023017"/>
    </source>
</evidence>
<feature type="compositionally biased region" description="Acidic residues" evidence="15">
    <location>
        <begin position="71"/>
        <end position="88"/>
    </location>
</feature>
<keyword evidence="4" id="KW-0493">Microtubule</keyword>
<keyword evidence="7" id="KW-0067">ATP-binding</keyword>
<dbReference type="FunFam" id="1.10.472.130:FF:000010">
    <property type="entry name" value="Dynein axonemal heavy chain 10"/>
    <property type="match status" value="1"/>
</dbReference>
<evidence type="ECO:0000256" key="13">
    <source>
        <dbReference type="ARBA" id="ARBA00023273"/>
    </source>
</evidence>
<dbReference type="InterPro" id="IPR041589">
    <property type="entry name" value="DNAH3_AAA_lid_1"/>
</dbReference>
<dbReference type="InterPro" id="IPR035699">
    <property type="entry name" value="AAA_6"/>
</dbReference>
<dbReference type="FunFam" id="3.40.50.300:FF:002141">
    <property type="entry name" value="Dynein heavy chain"/>
    <property type="match status" value="1"/>
</dbReference>
<feature type="compositionally biased region" description="Low complexity" evidence="15">
    <location>
        <begin position="123"/>
        <end position="138"/>
    </location>
</feature>
<dbReference type="FunFam" id="1.20.920.20:FF:000008">
    <property type="entry name" value="Dynein heavy chain 10, axonemal"/>
    <property type="match status" value="1"/>
</dbReference>
<evidence type="ECO:0000259" key="16">
    <source>
        <dbReference type="SMART" id="SM00382"/>
    </source>
</evidence>
<dbReference type="FunFam" id="1.10.287.2620:FF:000002">
    <property type="entry name" value="Dynein heavy chain 2, axonemal"/>
    <property type="match status" value="1"/>
</dbReference>
<dbReference type="FunFam" id="3.40.50.300:FF:000049">
    <property type="entry name" value="Dynein, axonemal, heavy chain 5"/>
    <property type="match status" value="1"/>
</dbReference>
<keyword evidence="3" id="KW-0963">Cytoplasm</keyword>
<keyword evidence="9 14" id="KW-0175">Coiled coil</keyword>
<dbReference type="FunFam" id="1.10.8.720:FF:000005">
    <property type="entry name" value="Dynein axonemal heavy chain 10"/>
    <property type="match status" value="1"/>
</dbReference>
<evidence type="ECO:0000256" key="15">
    <source>
        <dbReference type="SAM" id="MobiDB-lite"/>
    </source>
</evidence>
<evidence type="ECO:0000256" key="12">
    <source>
        <dbReference type="ARBA" id="ARBA00023212"/>
    </source>
</evidence>
<feature type="domain" description="AAA+ ATPase" evidence="16">
    <location>
        <begin position="2267"/>
        <end position="2417"/>
    </location>
</feature>
<comment type="similarity">
    <text evidence="2">Belongs to the dynein heavy chain family.</text>
</comment>
<accession>A0AAD9KMV0</accession>
<dbReference type="Pfam" id="PF17857">
    <property type="entry name" value="AAA_lid_1"/>
    <property type="match status" value="1"/>
</dbReference>
<feature type="compositionally biased region" description="Low complexity" evidence="15">
    <location>
        <begin position="249"/>
        <end position="259"/>
    </location>
</feature>
<dbReference type="InterPro" id="IPR004273">
    <property type="entry name" value="Dynein_heavy_D6_P-loop"/>
</dbReference>
<dbReference type="GO" id="GO:0005858">
    <property type="term" value="C:axonemal dynein complex"/>
    <property type="evidence" value="ECO:0007669"/>
    <property type="project" value="UniProtKB-ARBA"/>
</dbReference>
<evidence type="ECO:0000256" key="11">
    <source>
        <dbReference type="ARBA" id="ARBA00023175"/>
    </source>
</evidence>
<dbReference type="Gene3D" id="1.10.8.720">
    <property type="entry name" value="Region D6 of dynein motor"/>
    <property type="match status" value="1"/>
</dbReference>
<name>A0AAD9KMV0_RIDPI</name>
<dbReference type="FunFam" id="1.10.8.1220:FF:000001">
    <property type="entry name" value="Dynein axonemal heavy chain 5"/>
    <property type="match status" value="1"/>
</dbReference>
<dbReference type="InterPro" id="IPR035706">
    <property type="entry name" value="AAA_9"/>
</dbReference>
<keyword evidence="12" id="KW-0206">Cytoskeleton</keyword>
<evidence type="ECO:0000256" key="7">
    <source>
        <dbReference type="ARBA" id="ARBA00022840"/>
    </source>
</evidence>
<dbReference type="Pfam" id="PF12781">
    <property type="entry name" value="AAA_9"/>
    <property type="match status" value="2"/>
</dbReference>
<dbReference type="Gene3D" id="3.20.180.20">
    <property type="entry name" value="Dynein heavy chain, N-terminal domain 2"/>
    <property type="match status" value="1"/>
</dbReference>
<dbReference type="GO" id="GO:0007018">
    <property type="term" value="P:microtubule-based movement"/>
    <property type="evidence" value="ECO:0007669"/>
    <property type="project" value="InterPro"/>
</dbReference>
<dbReference type="Pfam" id="PF03028">
    <property type="entry name" value="Dynein_heavy"/>
    <property type="match status" value="2"/>
</dbReference>